<evidence type="ECO:0000313" key="4">
    <source>
        <dbReference type="Proteomes" id="UP001497480"/>
    </source>
</evidence>
<protein>
    <submittedName>
        <fullName evidence="3">Uncharacterized protein</fullName>
    </submittedName>
</protein>
<proteinExistence type="predicted"/>
<feature type="domain" description="DUF668" evidence="1">
    <location>
        <begin position="314"/>
        <end position="401"/>
    </location>
</feature>
<accession>A0AAV1VSR7</accession>
<dbReference type="InterPro" id="IPR007700">
    <property type="entry name" value="DUF668"/>
</dbReference>
<evidence type="ECO:0000313" key="3">
    <source>
        <dbReference type="EMBL" id="CAL0299927.1"/>
    </source>
</evidence>
<dbReference type="PANTHER" id="PTHR31371">
    <property type="entry name" value="BNAC09G50660D PROTEIN"/>
    <property type="match status" value="1"/>
</dbReference>
<reference evidence="3 4" key="1">
    <citation type="submission" date="2024-03" db="EMBL/GenBank/DDBJ databases">
        <authorList>
            <person name="Martinez-Hernandez J."/>
        </authorList>
    </citation>
    <scope>NUCLEOTIDE SEQUENCE [LARGE SCALE GENOMIC DNA]</scope>
</reference>
<dbReference type="EMBL" id="CAXHTB010000001">
    <property type="protein sequence ID" value="CAL0299927.1"/>
    <property type="molecule type" value="Genomic_DNA"/>
</dbReference>
<dbReference type="PANTHER" id="PTHR31371:SF14">
    <property type="entry name" value="SIMILARITY TO UNKNOWN PROTEIN"/>
    <property type="match status" value="1"/>
</dbReference>
<sequence length="462" mass="52013">MAFETLLIKVKTAISTSLDNHPKLLKKIPSFKSKQNVGVLSFEVAGTMSKLLHLWHSLSDATIVRIRNDAVTLEGVRKIISNDDSLLLGLACAEFAESLRLVADSAVRLSHRCDDPNLRSFRKFFHEFADLGRDPNGWAHSGPKETEAKIKKMERYVILTATLHREMEELSSVENSLRKIMNDNSNNNNNNEGRSLIAKEQKVYELQQKICWVKQEVKELKDRSLWSRSFDSVVMLLVRFSFIVLARIKVVFGIGQSVSGFSRSLSTPATVFPSDNQNPISGSIQISKLDEEKEVLGSGFFECNCNLLKPPPSTLGAAALALHYANLIIVMEKMIKSPHLVGEDARDDLYAMLPSSIRSALRARLRGVGFCASDPVLAGEWCDALWKILGWLLPLAHNMIKWQNERSFEHQNLVVPKTNVLLLQTLFFANKDKTEAAITELLVGLNYIWRFEREITAKALFC</sequence>
<dbReference type="GO" id="GO:0045927">
    <property type="term" value="P:positive regulation of growth"/>
    <property type="evidence" value="ECO:0007669"/>
    <property type="project" value="InterPro"/>
</dbReference>
<evidence type="ECO:0000259" key="2">
    <source>
        <dbReference type="Pfam" id="PF11961"/>
    </source>
</evidence>
<comment type="caution">
    <text evidence="3">The sequence shown here is derived from an EMBL/GenBank/DDBJ whole genome shotgun (WGS) entry which is preliminary data.</text>
</comment>
<feature type="domain" description="DUF3475" evidence="2">
    <location>
        <begin position="39"/>
        <end position="94"/>
    </location>
</feature>
<keyword evidence="4" id="KW-1185">Reference proteome</keyword>
<dbReference type="Pfam" id="PF11961">
    <property type="entry name" value="DUF3475"/>
    <property type="match status" value="1"/>
</dbReference>
<name>A0AAV1VSR7_LUPLU</name>
<dbReference type="AlphaFoldDB" id="A0AAV1VSR7"/>
<dbReference type="Proteomes" id="UP001497480">
    <property type="component" value="Unassembled WGS sequence"/>
</dbReference>
<organism evidence="3 4">
    <name type="scientific">Lupinus luteus</name>
    <name type="common">European yellow lupine</name>
    <dbReference type="NCBI Taxonomy" id="3873"/>
    <lineage>
        <taxon>Eukaryota</taxon>
        <taxon>Viridiplantae</taxon>
        <taxon>Streptophyta</taxon>
        <taxon>Embryophyta</taxon>
        <taxon>Tracheophyta</taxon>
        <taxon>Spermatophyta</taxon>
        <taxon>Magnoliopsida</taxon>
        <taxon>eudicotyledons</taxon>
        <taxon>Gunneridae</taxon>
        <taxon>Pentapetalae</taxon>
        <taxon>rosids</taxon>
        <taxon>fabids</taxon>
        <taxon>Fabales</taxon>
        <taxon>Fabaceae</taxon>
        <taxon>Papilionoideae</taxon>
        <taxon>50 kb inversion clade</taxon>
        <taxon>genistoids sensu lato</taxon>
        <taxon>core genistoids</taxon>
        <taxon>Genisteae</taxon>
        <taxon>Lupinus</taxon>
    </lineage>
</organism>
<dbReference type="Pfam" id="PF05003">
    <property type="entry name" value="DUF668"/>
    <property type="match status" value="1"/>
</dbReference>
<evidence type="ECO:0000259" key="1">
    <source>
        <dbReference type="Pfam" id="PF05003"/>
    </source>
</evidence>
<gene>
    <name evidence="3" type="ORF">LLUT_LOCUS987</name>
</gene>
<dbReference type="InterPro" id="IPR021864">
    <property type="entry name" value="DUF3475"/>
</dbReference>